<name>A0A261XWW7_9FUNG</name>
<keyword evidence="5" id="KW-1185">Reference proteome</keyword>
<sequence>MASLDQGRSFIGSHAKGTQKFDDTPYYRSPLAQVQTDALDYALFLPNEPISRDRLAAAQGISHIPPGLSLPASHANTSNQRQALLRNVTLNARELDAGQRNSPEEGEASLFTAAHTKKWLPESDDRSRMSGAGLSHEDSIFLNTERDCGENDGDNETARLSIPRSQSSLNTRPLVSTNAFVQGRKIDEHARECMPSEKHEVPLPVSHPVVKLTNIPWDVSQKDIRLMFAGVRLPRPEEHSQPIHIMMDRATGKTLTDAFIELDDAKDVEKVFAKGFSKTLKMRPVGIQRSNQGDLMHALFPSWDGTFDGINPVQAEQSTERGKRKGTSFMSREEITSMLAICKNYKYHFSRRCPERPFESIMSIMTKYPWHAPELYSTLQRDQIYEFLKLALETLRCHLVKDCVYIDKTLKTRMLRAGIMCPVFTDKQKATLMRSAELRCPPEYQKFLQPPWCIISSGEQFKESVQIDEPRFPAADNGCRTIQKERTLPKRSKSDLFPRQKEDPNERITQLETELSVLRHWIRDISLLNQRHMADRNRVEGGSSFVVPRTPPAAQAAYSSTKSYPSTQNGARPPADKADTHDTAEDEDFELKLQEFARSFRK</sequence>
<evidence type="ECO:0000256" key="1">
    <source>
        <dbReference type="PROSITE-ProRule" id="PRU00176"/>
    </source>
</evidence>
<feature type="domain" description="RRM" evidence="3">
    <location>
        <begin position="208"/>
        <end position="292"/>
    </location>
</feature>
<feature type="region of interest" description="Disordered" evidence="2">
    <location>
        <begin position="541"/>
        <end position="587"/>
    </location>
</feature>
<proteinExistence type="predicted"/>
<evidence type="ECO:0000256" key="2">
    <source>
        <dbReference type="SAM" id="MobiDB-lite"/>
    </source>
</evidence>
<dbReference type="Gene3D" id="3.30.70.330">
    <property type="match status" value="1"/>
</dbReference>
<feature type="compositionally biased region" description="Basic and acidic residues" evidence="2">
    <location>
        <begin position="574"/>
        <end position="583"/>
    </location>
</feature>
<evidence type="ECO:0000313" key="4">
    <source>
        <dbReference type="EMBL" id="OZJ02866.1"/>
    </source>
</evidence>
<organism evidence="4 5">
    <name type="scientific">Bifiguratus adelaidae</name>
    <dbReference type="NCBI Taxonomy" id="1938954"/>
    <lineage>
        <taxon>Eukaryota</taxon>
        <taxon>Fungi</taxon>
        <taxon>Fungi incertae sedis</taxon>
        <taxon>Mucoromycota</taxon>
        <taxon>Mucoromycotina</taxon>
        <taxon>Endogonomycetes</taxon>
        <taxon>Endogonales</taxon>
        <taxon>Endogonales incertae sedis</taxon>
        <taxon>Bifiguratus</taxon>
    </lineage>
</organism>
<evidence type="ECO:0000313" key="5">
    <source>
        <dbReference type="Proteomes" id="UP000242875"/>
    </source>
</evidence>
<dbReference type="InterPro" id="IPR000504">
    <property type="entry name" value="RRM_dom"/>
</dbReference>
<dbReference type="Proteomes" id="UP000242875">
    <property type="component" value="Unassembled WGS sequence"/>
</dbReference>
<dbReference type="AlphaFoldDB" id="A0A261XWW7"/>
<dbReference type="SUPFAM" id="SSF54928">
    <property type="entry name" value="RNA-binding domain, RBD"/>
    <property type="match status" value="1"/>
</dbReference>
<feature type="compositionally biased region" description="Polar residues" evidence="2">
    <location>
        <begin position="557"/>
        <end position="570"/>
    </location>
</feature>
<gene>
    <name evidence="4" type="ORF">BZG36_04087</name>
</gene>
<comment type="caution">
    <text evidence="4">The sequence shown here is derived from an EMBL/GenBank/DDBJ whole genome shotgun (WGS) entry which is preliminary data.</text>
</comment>
<dbReference type="EMBL" id="MVBO01000120">
    <property type="protein sequence ID" value="OZJ02866.1"/>
    <property type="molecule type" value="Genomic_DNA"/>
</dbReference>
<dbReference type="InterPro" id="IPR012677">
    <property type="entry name" value="Nucleotide-bd_a/b_plait_sf"/>
</dbReference>
<dbReference type="InterPro" id="IPR035979">
    <property type="entry name" value="RBD_domain_sf"/>
</dbReference>
<protein>
    <recommendedName>
        <fullName evidence="3">RRM domain-containing protein</fullName>
    </recommendedName>
</protein>
<dbReference type="PROSITE" id="PS50102">
    <property type="entry name" value="RRM"/>
    <property type="match status" value="1"/>
</dbReference>
<accession>A0A261XWW7</accession>
<feature type="region of interest" description="Disordered" evidence="2">
    <location>
        <begin position="146"/>
        <end position="169"/>
    </location>
</feature>
<dbReference type="OrthoDB" id="336240at2759"/>
<keyword evidence="1" id="KW-0694">RNA-binding</keyword>
<reference evidence="4 5" key="1">
    <citation type="journal article" date="2017" name="Mycologia">
        <title>Bifiguratus adelaidae, gen. et sp. nov., a new member of Mucoromycotina in endophytic and soil-dwelling habitats.</title>
        <authorList>
            <person name="Torres-Cruz T.J."/>
            <person name="Billingsley Tobias T.L."/>
            <person name="Almatruk M."/>
            <person name="Hesse C."/>
            <person name="Kuske C.R."/>
            <person name="Desiro A."/>
            <person name="Benucci G.M."/>
            <person name="Bonito G."/>
            <person name="Stajich J.E."/>
            <person name="Dunlap C."/>
            <person name="Arnold A.E."/>
            <person name="Porras-Alfaro A."/>
        </authorList>
    </citation>
    <scope>NUCLEOTIDE SEQUENCE [LARGE SCALE GENOMIC DNA]</scope>
    <source>
        <strain evidence="4 5">AZ0501</strain>
    </source>
</reference>
<evidence type="ECO:0000259" key="3">
    <source>
        <dbReference type="PROSITE" id="PS50102"/>
    </source>
</evidence>
<dbReference type="GO" id="GO:0003723">
    <property type="term" value="F:RNA binding"/>
    <property type="evidence" value="ECO:0007669"/>
    <property type="project" value="UniProtKB-UniRule"/>
</dbReference>
<feature type="region of interest" description="Disordered" evidence="2">
    <location>
        <begin position="1"/>
        <end position="25"/>
    </location>
</feature>